<dbReference type="InterPro" id="IPR039246">
    <property type="entry name" value="Flagellar_FlgA"/>
</dbReference>
<dbReference type="GO" id="GO:0044780">
    <property type="term" value="P:bacterial-type flagellum assembly"/>
    <property type="evidence" value="ECO:0007669"/>
    <property type="project" value="InterPro"/>
</dbReference>
<dbReference type="AlphaFoldDB" id="A0A4U8YTB5"/>
<comment type="subcellular location">
    <subcellularLocation>
        <location evidence="1">Periplasm</location>
    </subcellularLocation>
</comment>
<proteinExistence type="inferred from homology"/>
<dbReference type="NCBIfam" id="TIGR03170">
    <property type="entry name" value="flgA_cterm"/>
    <property type="match status" value="1"/>
</dbReference>
<comment type="similarity">
    <text evidence="1">Belongs to the FlgA family.</text>
</comment>
<sequence length="161" mass="16385">MLRGTLGGATTYATCLIVILGSCTLPPAFASESNVLPVPAITIYPGDAIKDNWLVDRDFGLTSAVRANVIVSRDLLVGKIARRTLLPGAPVPSNAVSAPKIVANGAKVRIVFAEGGLTIATYGAALQDGSVGDIISLRNLETGLTVSGIVQADGTILLSGG</sequence>
<keyword evidence="1" id="KW-0574">Periplasm</keyword>
<name>A0A4U8YTB5_METTU</name>
<accession>A0A4U8YTB5</accession>
<dbReference type="PROSITE" id="PS51257">
    <property type="entry name" value="PROKAR_LIPOPROTEIN"/>
    <property type="match status" value="1"/>
</dbReference>
<evidence type="ECO:0000259" key="2">
    <source>
        <dbReference type="Pfam" id="PF13144"/>
    </source>
</evidence>
<feature type="signal peptide" evidence="1">
    <location>
        <begin position="1"/>
        <end position="30"/>
    </location>
</feature>
<dbReference type="OrthoDB" id="8448733at2"/>
<keyword evidence="1" id="KW-1005">Bacterial flagellum biogenesis</keyword>
<dbReference type="EMBL" id="LR536450">
    <property type="protein sequence ID" value="VFU06924.1"/>
    <property type="molecule type" value="Genomic_DNA"/>
</dbReference>
<gene>
    <name evidence="3" type="primary">flgA</name>
    <name evidence="3" type="ORF">MTUNDRAET4_0031</name>
</gene>
<evidence type="ECO:0000313" key="4">
    <source>
        <dbReference type="Proteomes" id="UP000294360"/>
    </source>
</evidence>
<dbReference type="GO" id="GO:0042597">
    <property type="term" value="C:periplasmic space"/>
    <property type="evidence" value="ECO:0007669"/>
    <property type="project" value="UniProtKB-SubCell"/>
</dbReference>
<dbReference type="KEGG" id="mtun:MTUNDRAET4_0031"/>
<evidence type="ECO:0000313" key="3">
    <source>
        <dbReference type="EMBL" id="VFU06924.1"/>
    </source>
</evidence>
<evidence type="ECO:0000256" key="1">
    <source>
        <dbReference type="RuleBase" id="RU362063"/>
    </source>
</evidence>
<protein>
    <recommendedName>
        <fullName evidence="1">Flagella basal body P-ring formation protein FlgA</fullName>
    </recommendedName>
</protein>
<keyword evidence="3" id="KW-0966">Cell projection</keyword>
<dbReference type="PANTHER" id="PTHR36307">
    <property type="entry name" value="FLAGELLA BASAL BODY P-RING FORMATION PROTEIN FLGA"/>
    <property type="match status" value="1"/>
</dbReference>
<comment type="function">
    <text evidence="1">Involved in the assembly process of the P-ring formation. It may associate with FlgF on the rod constituting a structure essential for the P-ring assembly or may act as a modulator protein for the P-ring assembly.</text>
</comment>
<feature type="chain" id="PRO_5020834512" description="Flagella basal body P-ring formation protein FlgA" evidence="1">
    <location>
        <begin position="31"/>
        <end position="161"/>
    </location>
</feature>
<keyword evidence="3" id="KW-0969">Cilium</keyword>
<dbReference type="PANTHER" id="PTHR36307:SF1">
    <property type="entry name" value="FLAGELLA BASAL BODY P-RING FORMATION PROTEIN FLGA"/>
    <property type="match status" value="1"/>
</dbReference>
<dbReference type="Proteomes" id="UP000294360">
    <property type="component" value="Chromosome"/>
</dbReference>
<keyword evidence="3" id="KW-0282">Flagellum</keyword>
<dbReference type="Pfam" id="PF13144">
    <property type="entry name" value="ChapFlgA"/>
    <property type="match status" value="1"/>
</dbReference>
<dbReference type="InterPro" id="IPR017585">
    <property type="entry name" value="SAF_FlgA"/>
</dbReference>
<feature type="domain" description="Flagella basal body P-ring formation protein FlgA SAF" evidence="2">
    <location>
        <begin position="63"/>
        <end position="156"/>
    </location>
</feature>
<organism evidence="3 4">
    <name type="scientific">Methylocella tundrae</name>
    <dbReference type="NCBI Taxonomy" id="227605"/>
    <lineage>
        <taxon>Bacteria</taxon>
        <taxon>Pseudomonadati</taxon>
        <taxon>Pseudomonadota</taxon>
        <taxon>Alphaproteobacteria</taxon>
        <taxon>Hyphomicrobiales</taxon>
        <taxon>Beijerinckiaceae</taxon>
        <taxon>Methylocella</taxon>
    </lineage>
</organism>
<dbReference type="Gene3D" id="2.30.30.760">
    <property type="match status" value="1"/>
</dbReference>
<reference evidence="3 4" key="1">
    <citation type="submission" date="2019-03" db="EMBL/GenBank/DDBJ databases">
        <authorList>
            <person name="Kox A.R. M."/>
        </authorList>
    </citation>
    <scope>NUCLEOTIDE SEQUENCE [LARGE SCALE GENOMIC DNA]</scope>
    <source>
        <strain evidence="3">MTUNDRAET4 annotated genome</strain>
    </source>
</reference>
<keyword evidence="1" id="KW-0732">Signal</keyword>
<dbReference type="CDD" id="cd11614">
    <property type="entry name" value="SAF_CpaB_FlgA_like"/>
    <property type="match status" value="1"/>
</dbReference>